<keyword evidence="2" id="KW-1185">Reference proteome</keyword>
<dbReference type="Proteomes" id="UP001141806">
    <property type="component" value="Unassembled WGS sequence"/>
</dbReference>
<evidence type="ECO:0000313" key="2">
    <source>
        <dbReference type="Proteomes" id="UP001141806"/>
    </source>
</evidence>
<accession>A0A9Q0QYR6</accession>
<sequence length="162" mass="16354">MVSVTDAGGETGIAVGDKKAAEAAGPAGDQSVAAIGSVESGFISRSVNAFDPGVPDLRSHVASIAVDNEPSYRSDRTDLMMVDSGGLPDLFLSVSGTGLMVAVDQGADPITGASVSSVACEALSHVEEETRKVYANRESLGDAPEIAVSAGEVVEGNLYKGP</sequence>
<organism evidence="1 2">
    <name type="scientific">Protea cynaroides</name>
    <dbReference type="NCBI Taxonomy" id="273540"/>
    <lineage>
        <taxon>Eukaryota</taxon>
        <taxon>Viridiplantae</taxon>
        <taxon>Streptophyta</taxon>
        <taxon>Embryophyta</taxon>
        <taxon>Tracheophyta</taxon>
        <taxon>Spermatophyta</taxon>
        <taxon>Magnoliopsida</taxon>
        <taxon>Proteales</taxon>
        <taxon>Proteaceae</taxon>
        <taxon>Protea</taxon>
    </lineage>
</organism>
<reference evidence="1" key="1">
    <citation type="journal article" date="2023" name="Plant J.">
        <title>The genome of the king protea, Protea cynaroides.</title>
        <authorList>
            <person name="Chang J."/>
            <person name="Duong T.A."/>
            <person name="Schoeman C."/>
            <person name="Ma X."/>
            <person name="Roodt D."/>
            <person name="Barker N."/>
            <person name="Li Z."/>
            <person name="Van de Peer Y."/>
            <person name="Mizrachi E."/>
        </authorList>
    </citation>
    <scope>NUCLEOTIDE SEQUENCE</scope>
    <source>
        <tissue evidence="1">Young leaves</tissue>
    </source>
</reference>
<dbReference type="EMBL" id="JAMYWD010000003">
    <property type="protein sequence ID" value="KAJ4976993.1"/>
    <property type="molecule type" value="Genomic_DNA"/>
</dbReference>
<comment type="caution">
    <text evidence="1">The sequence shown here is derived from an EMBL/GenBank/DDBJ whole genome shotgun (WGS) entry which is preliminary data.</text>
</comment>
<protein>
    <submittedName>
        <fullName evidence="1">Uncharacterized protein</fullName>
    </submittedName>
</protein>
<dbReference type="AlphaFoldDB" id="A0A9Q0QYR6"/>
<gene>
    <name evidence="1" type="ORF">NE237_002099</name>
</gene>
<name>A0A9Q0QYR6_9MAGN</name>
<proteinExistence type="predicted"/>
<evidence type="ECO:0000313" key="1">
    <source>
        <dbReference type="EMBL" id="KAJ4976993.1"/>
    </source>
</evidence>